<dbReference type="SUPFAM" id="SSF50447">
    <property type="entry name" value="Translation proteins"/>
    <property type="match status" value="1"/>
</dbReference>
<dbReference type="InterPro" id="IPR045864">
    <property type="entry name" value="aa-tRNA-synth_II/BPL/LPL"/>
</dbReference>
<dbReference type="InterPro" id="IPR051335">
    <property type="entry name" value="Alanyl-tRNA_Editing_Enzymes"/>
</dbReference>
<dbReference type="InterPro" id="IPR010978">
    <property type="entry name" value="tRNA-bd_arm"/>
</dbReference>
<comment type="similarity">
    <text evidence="2 13">Belongs to the class-II aminoacyl-tRNA synthetase family. Phe-tRNA synthetase alpha subunit type 1 subfamily.</text>
</comment>
<keyword evidence="8 13" id="KW-0067">ATP-binding</keyword>
<dbReference type="InterPro" id="IPR018165">
    <property type="entry name" value="Ala-tRNA-synth_IIc_core"/>
</dbReference>
<dbReference type="GO" id="GO:0004826">
    <property type="term" value="F:phenylalanine-tRNA ligase activity"/>
    <property type="evidence" value="ECO:0007669"/>
    <property type="project" value="UniProtKB-UniRule"/>
</dbReference>
<dbReference type="Proteomes" id="UP000034539">
    <property type="component" value="Unassembled WGS sequence"/>
</dbReference>
<dbReference type="EC" id="6.1.1.20" evidence="13"/>
<dbReference type="GO" id="GO:0005737">
    <property type="term" value="C:cytoplasm"/>
    <property type="evidence" value="ECO:0007669"/>
    <property type="project" value="UniProtKB-SubCell"/>
</dbReference>
<dbReference type="InterPro" id="IPR002319">
    <property type="entry name" value="Phenylalanyl-tRNA_Synthase"/>
</dbReference>
<keyword evidence="9 13" id="KW-0460">Magnesium</keyword>
<evidence type="ECO:0000259" key="15">
    <source>
        <dbReference type="PROSITE" id="PS50862"/>
    </source>
</evidence>
<dbReference type="PANTHER" id="PTHR43462:SF2">
    <property type="entry name" value="THREONYL AND ALANYL TRNA SYNTHETASE SECOND ADDITIONAL DOMAIN-CONTAINING PROTEIN"/>
    <property type="match status" value="1"/>
</dbReference>
<dbReference type="PANTHER" id="PTHR43462">
    <property type="entry name" value="ALANYL-TRNA EDITING PROTEIN"/>
    <property type="match status" value="1"/>
</dbReference>
<dbReference type="InterPro" id="IPR006195">
    <property type="entry name" value="aa-tRNA-synth_II"/>
</dbReference>
<keyword evidence="13" id="KW-0963">Cytoplasm</keyword>
<evidence type="ECO:0000313" key="17">
    <source>
        <dbReference type="Proteomes" id="UP000034539"/>
    </source>
</evidence>
<accession>A0A0G0SA81</accession>
<evidence type="ECO:0000256" key="11">
    <source>
        <dbReference type="ARBA" id="ARBA00022917"/>
    </source>
</evidence>
<evidence type="ECO:0000256" key="4">
    <source>
        <dbReference type="ARBA" id="ARBA00022555"/>
    </source>
</evidence>
<dbReference type="InterPro" id="IPR004188">
    <property type="entry name" value="Phe-tRNA_ligase_II_N"/>
</dbReference>
<comment type="cofactor">
    <cofactor evidence="13">
        <name>Mg(2+)</name>
        <dbReference type="ChEBI" id="CHEBI:18420"/>
    </cofactor>
    <text evidence="13">Binds 2 magnesium ions per tetramer.</text>
</comment>
<evidence type="ECO:0000256" key="8">
    <source>
        <dbReference type="ARBA" id="ARBA00022840"/>
    </source>
</evidence>
<dbReference type="AlphaFoldDB" id="A0A0G0SA81"/>
<evidence type="ECO:0000256" key="1">
    <source>
        <dbReference type="ARBA" id="ARBA00004496"/>
    </source>
</evidence>
<dbReference type="GO" id="GO:0000287">
    <property type="term" value="F:magnesium ion binding"/>
    <property type="evidence" value="ECO:0007669"/>
    <property type="project" value="UniProtKB-UniRule"/>
</dbReference>
<dbReference type="Gene3D" id="2.40.30.130">
    <property type="match status" value="1"/>
</dbReference>
<reference evidence="16 17" key="1">
    <citation type="journal article" date="2015" name="Nature">
        <title>rRNA introns, odd ribosomes, and small enigmatic genomes across a large radiation of phyla.</title>
        <authorList>
            <person name="Brown C.T."/>
            <person name="Hug L.A."/>
            <person name="Thomas B.C."/>
            <person name="Sharon I."/>
            <person name="Castelle C.J."/>
            <person name="Singh A."/>
            <person name="Wilkins M.J."/>
            <person name="Williams K.H."/>
            <person name="Banfield J.F."/>
        </authorList>
    </citation>
    <scope>NUCLEOTIDE SEQUENCE [LARGE SCALE GENOMIC DNA]</scope>
</reference>
<dbReference type="InterPro" id="IPR018164">
    <property type="entry name" value="Ala-tRNA-synth_IIc_N"/>
</dbReference>
<evidence type="ECO:0000256" key="9">
    <source>
        <dbReference type="ARBA" id="ARBA00022842"/>
    </source>
</evidence>
<keyword evidence="7 13" id="KW-0547">Nucleotide-binding</keyword>
<dbReference type="Pfam" id="PF01409">
    <property type="entry name" value="tRNA-synt_2d"/>
    <property type="match status" value="1"/>
</dbReference>
<gene>
    <name evidence="13" type="primary">pheS</name>
    <name evidence="16" type="ORF">UT63_C0064G0032</name>
</gene>
<dbReference type="InterPro" id="IPR004529">
    <property type="entry name" value="Phe-tRNA-synth_IIc_asu"/>
</dbReference>
<comment type="subcellular location">
    <subcellularLocation>
        <location evidence="1 13">Cytoplasm</location>
    </subcellularLocation>
</comment>
<dbReference type="PATRIC" id="fig|1618450.3.peg.1191"/>
<protein>
    <recommendedName>
        <fullName evidence="13">Phenylalanine--tRNA ligase alpha subunit</fullName>
        <ecNumber evidence="13">6.1.1.20</ecNumber>
    </recommendedName>
    <alternativeName>
        <fullName evidence="13">Phenylalanyl-tRNA synthetase alpha subunit</fullName>
        <shortName evidence="13">PheRS</shortName>
    </alternativeName>
</protein>
<dbReference type="GO" id="GO:0004813">
    <property type="term" value="F:alanine-tRNA ligase activity"/>
    <property type="evidence" value="ECO:0007669"/>
    <property type="project" value="InterPro"/>
</dbReference>
<proteinExistence type="inferred from homology"/>
<evidence type="ECO:0000259" key="14">
    <source>
        <dbReference type="PROSITE" id="PS50860"/>
    </source>
</evidence>
<evidence type="ECO:0000256" key="12">
    <source>
        <dbReference type="ARBA" id="ARBA00023146"/>
    </source>
</evidence>
<keyword evidence="6 13" id="KW-0479">Metal-binding</keyword>
<feature type="binding site" evidence="13">
    <location>
        <position position="535"/>
    </location>
    <ligand>
        <name>Mg(2+)</name>
        <dbReference type="ChEBI" id="CHEBI:18420"/>
        <note>shared with beta subunit</note>
    </ligand>
</feature>
<evidence type="ECO:0000256" key="7">
    <source>
        <dbReference type="ARBA" id="ARBA00022741"/>
    </source>
</evidence>
<keyword evidence="11 13" id="KW-0648">Protein biosynthesis</keyword>
<dbReference type="SUPFAM" id="SSF55681">
    <property type="entry name" value="Class II aaRS and biotin synthetases"/>
    <property type="match status" value="1"/>
</dbReference>
<feature type="domain" description="Alanyl-transfer RNA synthetases family profile" evidence="14">
    <location>
        <begin position="1"/>
        <end position="226"/>
    </location>
</feature>
<dbReference type="GO" id="GO:0000049">
    <property type="term" value="F:tRNA binding"/>
    <property type="evidence" value="ECO:0007669"/>
    <property type="project" value="UniProtKB-KW"/>
</dbReference>
<dbReference type="SUPFAM" id="SSF55186">
    <property type="entry name" value="ThrRS/AlaRS common domain"/>
    <property type="match status" value="1"/>
</dbReference>
<evidence type="ECO:0000256" key="13">
    <source>
        <dbReference type="HAMAP-Rule" id="MF_00281"/>
    </source>
</evidence>
<dbReference type="InterPro" id="IPR022911">
    <property type="entry name" value="Phe_tRNA_ligase_alpha1_bac"/>
</dbReference>
<dbReference type="GO" id="GO:0006419">
    <property type="term" value="P:alanyl-tRNA aminoacylation"/>
    <property type="evidence" value="ECO:0007669"/>
    <property type="project" value="InterPro"/>
</dbReference>
<comment type="subunit">
    <text evidence="3 13">Tetramer of two alpha and two beta subunits.</text>
</comment>
<dbReference type="GO" id="GO:0006432">
    <property type="term" value="P:phenylalanyl-tRNA aminoacylation"/>
    <property type="evidence" value="ECO:0007669"/>
    <property type="project" value="UniProtKB-UniRule"/>
</dbReference>
<evidence type="ECO:0000256" key="3">
    <source>
        <dbReference type="ARBA" id="ARBA00011209"/>
    </source>
</evidence>
<dbReference type="NCBIfam" id="TIGR00468">
    <property type="entry name" value="pheS"/>
    <property type="match status" value="1"/>
</dbReference>
<dbReference type="SUPFAM" id="SSF46589">
    <property type="entry name" value="tRNA-binding arm"/>
    <property type="match status" value="1"/>
</dbReference>
<comment type="caution">
    <text evidence="16">The sequence shown here is derived from an EMBL/GenBank/DDBJ whole genome shotgun (WGS) entry which is preliminary data.</text>
</comment>
<dbReference type="GO" id="GO:0005524">
    <property type="term" value="F:ATP binding"/>
    <property type="evidence" value="ECO:0007669"/>
    <property type="project" value="UniProtKB-UniRule"/>
</dbReference>
<keyword evidence="10" id="KW-0694">RNA-binding</keyword>
<evidence type="ECO:0000256" key="6">
    <source>
        <dbReference type="ARBA" id="ARBA00022723"/>
    </source>
</evidence>
<dbReference type="Gene3D" id="3.30.980.10">
    <property type="entry name" value="Threonyl-trna Synthetase, Chain A, domain 2"/>
    <property type="match status" value="1"/>
</dbReference>
<keyword evidence="12 13" id="KW-0030">Aminoacyl-tRNA synthetase</keyword>
<comment type="catalytic activity">
    <reaction evidence="13">
        <text>tRNA(Phe) + L-phenylalanine + ATP = L-phenylalanyl-tRNA(Phe) + AMP + diphosphate + H(+)</text>
        <dbReference type="Rhea" id="RHEA:19413"/>
        <dbReference type="Rhea" id="RHEA-COMP:9668"/>
        <dbReference type="Rhea" id="RHEA-COMP:9699"/>
        <dbReference type="ChEBI" id="CHEBI:15378"/>
        <dbReference type="ChEBI" id="CHEBI:30616"/>
        <dbReference type="ChEBI" id="CHEBI:33019"/>
        <dbReference type="ChEBI" id="CHEBI:58095"/>
        <dbReference type="ChEBI" id="CHEBI:78442"/>
        <dbReference type="ChEBI" id="CHEBI:78531"/>
        <dbReference type="ChEBI" id="CHEBI:456215"/>
        <dbReference type="EC" id="6.1.1.20"/>
    </reaction>
</comment>
<evidence type="ECO:0000256" key="5">
    <source>
        <dbReference type="ARBA" id="ARBA00022598"/>
    </source>
</evidence>
<dbReference type="InterPro" id="IPR018163">
    <property type="entry name" value="Thr/Ala-tRNA-synth_IIc_edit"/>
</dbReference>
<dbReference type="EMBL" id="LBXN01000064">
    <property type="protein sequence ID" value="KKR31650.1"/>
    <property type="molecule type" value="Genomic_DNA"/>
</dbReference>
<dbReference type="Pfam" id="PF01411">
    <property type="entry name" value="tRNA-synt_2c"/>
    <property type="match status" value="1"/>
</dbReference>
<dbReference type="InterPro" id="IPR009000">
    <property type="entry name" value="Transl_B-barrel_sf"/>
</dbReference>
<keyword evidence="5 13" id="KW-0436">Ligase</keyword>
<name>A0A0G0SA81_9BACT</name>
<evidence type="ECO:0000256" key="10">
    <source>
        <dbReference type="ARBA" id="ARBA00022884"/>
    </source>
</evidence>
<dbReference type="Gene3D" id="3.30.930.10">
    <property type="entry name" value="Bira Bifunctional Protein, Domain 2"/>
    <property type="match status" value="1"/>
</dbReference>
<organism evidence="16 17">
    <name type="scientific">Candidatus Gottesmanbacteria bacterium GW2011_GWC2_39_8</name>
    <dbReference type="NCBI Taxonomy" id="1618450"/>
    <lineage>
        <taxon>Bacteria</taxon>
        <taxon>Candidatus Gottesmaniibacteriota</taxon>
    </lineage>
</organism>
<feature type="domain" description="Aminoacyl-transfer RNA synthetases class-II family profile" evidence="15">
    <location>
        <begin position="391"/>
        <end position="605"/>
    </location>
</feature>
<dbReference type="PROSITE" id="PS50860">
    <property type="entry name" value="AA_TRNA_LIGASE_II_ALA"/>
    <property type="match status" value="1"/>
</dbReference>
<evidence type="ECO:0000256" key="2">
    <source>
        <dbReference type="ARBA" id="ARBA00010207"/>
    </source>
</evidence>
<dbReference type="Pfam" id="PF02912">
    <property type="entry name" value="Phe_tRNA-synt_N"/>
    <property type="match status" value="1"/>
</dbReference>
<dbReference type="PROSITE" id="PS50862">
    <property type="entry name" value="AA_TRNA_LIGASE_II"/>
    <property type="match status" value="1"/>
</dbReference>
<keyword evidence="4" id="KW-0820">tRNA-binding</keyword>
<evidence type="ECO:0000313" key="16">
    <source>
        <dbReference type="EMBL" id="KKR31650.1"/>
    </source>
</evidence>
<sequence length="628" mass="71416">MNPDEYVFLTDSYKKELVTHIKSITRNGDLFDVVLEKTIFYPEGGGQAADKGIIKGKNGEAHVKDIRIVNGRIIHKATVSGQLESGGEVEAKIDWENRYANMRRHSAGHLLHEVIYKLYPSLVPLKGSHYKGKEYIEYDGNVPESAKDQIEKDSNQLITDNRQLTTKLVTFDQLAKEASYVPTNLPKNKPLRVLTVEGFKPIPDGGTQVKEAKEVGEIKVTKIENIEGQSKVYYRIYEASLRGPTSKGIINRPNSVIARTPMLHRRTKQSPSVSKLSLNSFVRNLLTIKNEASEASKKIIEPKKNIELKLEYLGSNGKLTKALKELRDLPPEDRKTAGQEANKIKKEIEQYFDTWVYRSVKNETDWLDVTAPGTGAQIGHLHIVTEAITEITRIFEQIGFTRVRYPEVEWEWYSFEGLNMPKEHPARDDFETFFIEGKPDPKLGKYVLSPHTSSGQVREMERVGSPPIRMVNIAKCYRRNWDISHTPMFHQFEGLVVDKAINITHLKGTMDYFAKQFFGPDRKTRLRPFHFQFTEPSFEVDITCDVCLGTGKLQNGETCRLCKAGWLELGGSGMVHPNVLKAGGIDATKYTGFAFGWGVERTYMMKSGVKIDDLRTVYNNDIRFLEQF</sequence>
<dbReference type="HAMAP" id="MF_00281">
    <property type="entry name" value="Phe_tRNA_synth_alpha1"/>
    <property type="match status" value="1"/>
</dbReference>
<dbReference type="CDD" id="cd00496">
    <property type="entry name" value="PheRS_alpha_core"/>
    <property type="match status" value="1"/>
</dbReference>